<dbReference type="PANTHER" id="PTHR33163:SF40">
    <property type="entry name" value="PROTEIN TIC 214"/>
    <property type="match status" value="1"/>
</dbReference>
<feature type="region of interest" description="Disordered" evidence="2">
    <location>
        <begin position="1153"/>
        <end position="1185"/>
    </location>
</feature>
<keyword evidence="1" id="KW-0813">Transport</keyword>
<dbReference type="PANTHER" id="PTHR33163">
    <property type="entry name" value="PROTEIN TIC 214-RELATED"/>
    <property type="match status" value="1"/>
</dbReference>
<dbReference type="Pfam" id="PF05758">
    <property type="entry name" value="Ycf1"/>
    <property type="match status" value="2"/>
</dbReference>
<keyword evidence="1" id="KW-0812">Transmembrane</keyword>
<comment type="function">
    <text evidence="1">Involved in protein precursor import into chloroplasts. May be part of an intermediate translocation complex acting as a protein-conducting channel at the inner envelope.</text>
</comment>
<feature type="region of interest" description="Disordered" evidence="2">
    <location>
        <begin position="314"/>
        <end position="344"/>
    </location>
</feature>
<feature type="compositionally biased region" description="Basic and acidic residues" evidence="2">
    <location>
        <begin position="242"/>
        <end position="268"/>
    </location>
</feature>
<dbReference type="InterPro" id="IPR008896">
    <property type="entry name" value="TIC214"/>
</dbReference>
<dbReference type="GO" id="GO:0015031">
    <property type="term" value="P:protein transport"/>
    <property type="evidence" value="ECO:0007669"/>
    <property type="project" value="UniProtKB-KW"/>
</dbReference>
<feature type="compositionally biased region" description="Polar residues" evidence="2">
    <location>
        <begin position="1153"/>
        <end position="1183"/>
    </location>
</feature>
<feature type="transmembrane region" description="Helical" evidence="1">
    <location>
        <begin position="163"/>
        <end position="184"/>
    </location>
</feature>
<comment type="subunit">
    <text evidence="1">Part of the Tic complex.</text>
</comment>
<comment type="similarity">
    <text evidence="1">Belongs to the TIC214 family.</text>
</comment>
<feature type="transmembrane region" description="Helical" evidence="1">
    <location>
        <begin position="125"/>
        <end position="143"/>
    </location>
</feature>
<feature type="transmembrane region" description="Helical" evidence="1">
    <location>
        <begin position="12"/>
        <end position="32"/>
    </location>
</feature>
<keyword evidence="1 3" id="KW-0934">Plastid</keyword>
<keyword evidence="1" id="KW-0472">Membrane</keyword>
<keyword evidence="1" id="KW-1001">Plastid inner membrane</keyword>
<evidence type="ECO:0000256" key="1">
    <source>
        <dbReference type="RuleBase" id="RU364085"/>
    </source>
</evidence>
<feature type="compositionally biased region" description="Acidic residues" evidence="2">
    <location>
        <begin position="269"/>
        <end position="289"/>
    </location>
</feature>
<name>A0A411IK84_9CONI</name>
<keyword evidence="1 3" id="KW-0150">Chloroplast</keyword>
<feature type="region of interest" description="Disordered" evidence="2">
    <location>
        <begin position="242"/>
        <end position="289"/>
    </location>
</feature>
<sequence length="2135" mass="248902">MIRVLGLLWNPLSSWIEVSGPIILFGLYYGFLTTLPFGPSQIYSLRSFFLGETIYGIIAISGSIMGQLIVFLSMYYSPIYAALWKPHAITLMFLPYMFFRFYKISKEPSSSESLHPINSINNPKIINIFMGGLILQLFNPILLANPVLTRLVNLFLFRYSDNISFVISSFCGWLGGHILFIIFTKLVSVRIERNSPIDYTILRRYIHRTFSLLLLYYCLAYLGRAPLPFLKKINNEIGDKNDSSVARDDSSVARDDSSVARDDSSVTRDEDDSSVARDEDDSSLARDEDDSFVARDEDDSFVARDEDDSFVARDEDDSFVARDEDDSSVARDEDDSSVARDEDDSSVAVTRNIKKLKGLLKEEKLSWFKQPWPIMFFDHNRAYRPIRYIGNRPFTELGPVRTEVSQYFFGTYSSDGKQRISFTFLPSVLVLGEKLEKYRDLSDTSCSSEDPYHRWIHTMKRRRDYLGNEFSDRVKALSNGSSVGNVMEMRVQFSNSQGDSFTEMYDPFLNGAFRGTINQLESPRMLNDSILSNLSDFIEVFMKDRKEGFPNDPFGHGYHISHNWQELEHESFRLPWEPLPTDTVRSLIPITKSSERVKVEPISKRLYLLAERIIPNKASKIFEEYFSNIDSSNIDPSFGNLIYPKDLLEMPSDQIQEIYAKDDDSSIHLLWLEIALRVAYIDIVPEIASCNERIYTNYLINIYSQIDGRNVAPTGTIKWELIIDLFTTEQKVTSEQIFFFESLAQHEWTILRKFRGNVSTDDSTQKKDFLTLYKEILLNEPLQIREIRKHVPRWSSGLMMDEYDDLTSPLTTTSRIRSRKVRSTLTFNFGQSQSQVVMKRYFDESDYRRSLIRGSIRAQRRKIMIWKRIQPNAHSFFFLVRMEIPDDPKDYYDTSDSYSDRVREFREQQKREQQKREQQKREQQKKVVKYRYSSTPVPSSSTIVEALCAVWTELNHVRGFLLVAQSILRKRIVLPSLIIAKNIGRILLFQVPEFSEDWEELRREVHIRCAPDGTEFSETEFPDKWKKNGMQIKLLFPFRLKPWHRSKLRFEKRLRWSYLTVFGFETEVPYGDPNPKLGPFSKFFQPIFKKLIFQNLKGGLIIFKKLKRGLRRELIIFKKLKIQLMGSTGIGRVPRVRYIDKSELNDRIQNQLLSETTPMGSANDSPVLSETTPMGSANDSPEVNDQFGYRTRTINVKDPDDWTTTMKEQIESIASINSSPITGISLVDSEINKGSFNMLGSIFKKRLVQIRRIPGRFRNKSVQLIRKKLYSMKLIQLFLKRMDRDLLPSVIHFIGSNIKIWIRSAWIRSTGNIATIYGRIFIDISKINRGKNTNYYSINKNIKDFEIRPDRNIFSMSQAYVFHKIWQIRTMNSSYSKYLLESRAQASYPLIKKKIKELLDVQIILDHEKPQDLKENDWKQWLRCFDRYNLSPQLWSRINPRKWRNRVSKQCMCYEERPYEQQKEQQKDSIFPEDSIFPAVMEPSLRLLRKINKRYRYDLLSYSYLNSTKDLDILNLKNIPNDQDITDREEILNDQDMTDPEGIFNDQDITDHEGILNDQDMTDPEGIFNDQDITDHEGILNDQDMTDHEGIFNDQDMTDHEGILNDQDMIDHEGILNDQDMTDPEGILNDQDMTDPETDPEGILREKIISDITDREGIFREKVIRYIIEEDWKRTDFNIVNGPRSTIVIYDGIRSCTSDHKTMIDRQKTDFITNQEEIDETRKENVGIMESPEIKKRGSGMESPEIEKRGSGLDLKFWLFPELLGIHNIYDTKLKPIPVKSLLKEEQDRKKMEEEEEREETKTGKVEDKQTGKVEDKQTSKVEDGKTGKVEDKQTSKVEDGKTGKVEDKQTSKVEDGKTGKVEDKQTSKVEDGKTGKVEDGKTGKVFYQYKVVKTIGEQNLYKLSDINRVMSGIKDSEQYFLTNMEEGNINLNLLLLLIEVQKNSNENEIRGDNIIREDAPRKISSGYERWGDKKVVVSEPYRLSSILDDQFLMYKIVSISLKLKNRGGEWIDGNLYDGSVQCVKILGDGKNILSSLNLEDILLPKRRREFRILNRFDPENDNVGFSNGKDIQNDEELMERDQNLSADTTQIIKRFLWPSYRLEDLICMNRYWFNTNDGSRSAMLRIRMYPLTFN</sequence>
<accession>A0A411IK84</accession>
<dbReference type="RefSeq" id="YP_009568822.1">
    <property type="nucleotide sequence ID" value="NC_041254.1"/>
</dbReference>
<gene>
    <name evidence="3" type="primary">ycf1</name>
    <name evidence="1" type="synonym">TIC214</name>
    <name evidence="3" type="ORF">DA113_0099</name>
</gene>
<dbReference type="GO" id="GO:0009706">
    <property type="term" value="C:chloroplast inner membrane"/>
    <property type="evidence" value="ECO:0007669"/>
    <property type="project" value="UniProtKB-SubCell"/>
</dbReference>
<comment type="subcellular location">
    <subcellularLocation>
        <location evidence="1">Plastid</location>
        <location evidence="1">Chloroplast inner membrane</location>
    </subcellularLocation>
</comment>
<reference evidence="3" key="2">
    <citation type="submission" date="2018-04" db="EMBL/GenBank/DDBJ databases">
        <authorList>
            <person name="Liu L."/>
        </authorList>
    </citation>
    <scope>NUCLEOTIDE SEQUENCE</scope>
</reference>
<evidence type="ECO:0000256" key="2">
    <source>
        <dbReference type="SAM" id="MobiDB-lite"/>
    </source>
</evidence>
<dbReference type="GeneID" id="39412395"/>
<feature type="transmembrane region" description="Helical" evidence="1">
    <location>
        <begin position="88"/>
        <end position="104"/>
    </location>
</feature>
<keyword evidence="1" id="KW-0653">Protein transport</keyword>
<keyword evidence="1" id="KW-1133">Transmembrane helix</keyword>
<reference evidence="3" key="1">
    <citation type="journal article" date="2018" name="J. For. Res.">
        <title>Whole chloroplast genome sequences of the Japanese hemlocks, Tsuga diversifolia and T. sieboldii, and development of chloroplast microsatellite markers applicable to East Asian Tsuga.</title>
        <authorList>
            <person name="Liu L.-X."/>
            <person name="Li P."/>
            <person name="Zhang H.-W."/>
            <person name="Worth J.R.P."/>
        </authorList>
    </citation>
    <scope>NUCLEOTIDE SEQUENCE</scope>
</reference>
<feature type="transmembrane region" description="Helical" evidence="1">
    <location>
        <begin position="53"/>
        <end position="76"/>
    </location>
</feature>
<feature type="region of interest" description="Disordered" evidence="2">
    <location>
        <begin position="1785"/>
        <end position="1878"/>
    </location>
</feature>
<protein>
    <recommendedName>
        <fullName evidence="1">Protein TIC 214</fullName>
    </recommendedName>
    <alternativeName>
        <fullName evidence="1">Translocon at the inner envelope membrane of chloroplasts 214</fullName>
    </alternativeName>
</protein>
<proteinExistence type="inferred from homology"/>
<organism evidence="3">
    <name type="scientific">Tsuga sieboldii</name>
    <dbReference type="NCBI Taxonomy" id="445235"/>
    <lineage>
        <taxon>Eukaryota</taxon>
        <taxon>Viridiplantae</taxon>
        <taxon>Streptophyta</taxon>
        <taxon>Embryophyta</taxon>
        <taxon>Tracheophyta</taxon>
        <taxon>Spermatophyta</taxon>
        <taxon>Pinopsida</taxon>
        <taxon>Pinidae</taxon>
        <taxon>Conifers I</taxon>
        <taxon>Pinales</taxon>
        <taxon>Pinaceae</taxon>
        <taxon>Tsuga</taxon>
    </lineage>
</organism>
<geneLocation type="chloroplast" evidence="3"/>
<feature type="transmembrane region" description="Helical" evidence="1">
    <location>
        <begin position="205"/>
        <end position="223"/>
    </location>
</feature>
<dbReference type="EMBL" id="MH171103">
    <property type="protein sequence ID" value="QBB88832.1"/>
    <property type="molecule type" value="Genomic_DNA"/>
</dbReference>
<evidence type="ECO:0000313" key="3">
    <source>
        <dbReference type="EMBL" id="QBB88832.1"/>
    </source>
</evidence>